<gene>
    <name evidence="1" type="ORF">AAFF_G00039550</name>
</gene>
<evidence type="ECO:0000313" key="2">
    <source>
        <dbReference type="Proteomes" id="UP001221898"/>
    </source>
</evidence>
<organism evidence="1 2">
    <name type="scientific">Aldrovandia affinis</name>
    <dbReference type="NCBI Taxonomy" id="143900"/>
    <lineage>
        <taxon>Eukaryota</taxon>
        <taxon>Metazoa</taxon>
        <taxon>Chordata</taxon>
        <taxon>Craniata</taxon>
        <taxon>Vertebrata</taxon>
        <taxon>Euteleostomi</taxon>
        <taxon>Actinopterygii</taxon>
        <taxon>Neopterygii</taxon>
        <taxon>Teleostei</taxon>
        <taxon>Notacanthiformes</taxon>
        <taxon>Halosauridae</taxon>
        <taxon>Aldrovandia</taxon>
    </lineage>
</organism>
<dbReference type="EMBL" id="JAINUG010000120">
    <property type="protein sequence ID" value="KAJ8395004.1"/>
    <property type="molecule type" value="Genomic_DNA"/>
</dbReference>
<reference evidence="1" key="1">
    <citation type="journal article" date="2023" name="Science">
        <title>Genome structures resolve the early diversification of teleost fishes.</title>
        <authorList>
            <person name="Parey E."/>
            <person name="Louis A."/>
            <person name="Montfort J."/>
            <person name="Bouchez O."/>
            <person name="Roques C."/>
            <person name="Iampietro C."/>
            <person name="Lluch J."/>
            <person name="Castinel A."/>
            <person name="Donnadieu C."/>
            <person name="Desvignes T."/>
            <person name="Floi Bucao C."/>
            <person name="Jouanno E."/>
            <person name="Wen M."/>
            <person name="Mejri S."/>
            <person name="Dirks R."/>
            <person name="Jansen H."/>
            <person name="Henkel C."/>
            <person name="Chen W.J."/>
            <person name="Zahm M."/>
            <person name="Cabau C."/>
            <person name="Klopp C."/>
            <person name="Thompson A.W."/>
            <person name="Robinson-Rechavi M."/>
            <person name="Braasch I."/>
            <person name="Lecointre G."/>
            <person name="Bobe J."/>
            <person name="Postlethwait J.H."/>
            <person name="Berthelot C."/>
            <person name="Roest Crollius H."/>
            <person name="Guiguen Y."/>
        </authorList>
    </citation>
    <scope>NUCLEOTIDE SEQUENCE</scope>
    <source>
        <strain evidence="1">NC1722</strain>
    </source>
</reference>
<comment type="caution">
    <text evidence="1">The sequence shown here is derived from an EMBL/GenBank/DDBJ whole genome shotgun (WGS) entry which is preliminary data.</text>
</comment>
<sequence length="89" mass="9949">MLKRTKASSPFRARPSISLCLFANGSSRRCRSLKVLAGTPRCCGCCIGLREPDPRPGPVALRTAVRNRSRPCLRSPLPRERRRCLVNLM</sequence>
<evidence type="ECO:0000313" key="1">
    <source>
        <dbReference type="EMBL" id="KAJ8395004.1"/>
    </source>
</evidence>
<dbReference type="Proteomes" id="UP001221898">
    <property type="component" value="Unassembled WGS sequence"/>
</dbReference>
<keyword evidence="2" id="KW-1185">Reference proteome</keyword>
<dbReference type="AlphaFoldDB" id="A0AAD7S2Y0"/>
<name>A0AAD7S2Y0_9TELE</name>
<accession>A0AAD7S2Y0</accession>
<protein>
    <submittedName>
        <fullName evidence="1">Uncharacterized protein</fullName>
    </submittedName>
</protein>
<proteinExistence type="predicted"/>